<organism evidence="1 2">
    <name type="scientific">Fraxinus pennsylvanica</name>
    <dbReference type="NCBI Taxonomy" id="56036"/>
    <lineage>
        <taxon>Eukaryota</taxon>
        <taxon>Viridiplantae</taxon>
        <taxon>Streptophyta</taxon>
        <taxon>Embryophyta</taxon>
        <taxon>Tracheophyta</taxon>
        <taxon>Spermatophyta</taxon>
        <taxon>Magnoliopsida</taxon>
        <taxon>eudicotyledons</taxon>
        <taxon>Gunneridae</taxon>
        <taxon>Pentapetalae</taxon>
        <taxon>asterids</taxon>
        <taxon>lamiids</taxon>
        <taxon>Lamiales</taxon>
        <taxon>Oleaceae</taxon>
        <taxon>Oleeae</taxon>
        <taxon>Fraxinus</taxon>
    </lineage>
</organism>
<dbReference type="EMBL" id="OU503049">
    <property type="protein sequence ID" value="CAI9775586.1"/>
    <property type="molecule type" value="Genomic_DNA"/>
</dbReference>
<dbReference type="PANTHER" id="PTHR38221">
    <property type="entry name" value="BNAA04G14260D PROTEIN"/>
    <property type="match status" value="1"/>
</dbReference>
<gene>
    <name evidence="1" type="ORF">FPE_LOCUS23016</name>
</gene>
<protein>
    <submittedName>
        <fullName evidence="1">Uncharacterized protein</fullName>
    </submittedName>
</protein>
<proteinExistence type="predicted"/>
<dbReference type="PANTHER" id="PTHR38221:SF1">
    <property type="entry name" value="OVULE PROTEIN"/>
    <property type="match status" value="1"/>
</dbReference>
<sequence length="249" mass="28168">MEVGEHDRRFDSLNKLCQSTSSQEAKFDNCPFDLNVESDPVPDLSCPTPAEPTGIFMVSAWDRGSIEQITPQDDDEMDFQTPTEQHVCSSEDKIFMLENPQSSILEELDNDSVLEKRGVSEEDVEMEWDVETMPIGEKACKDTSGDEDFGICMNMERIDKFKYINGGSTERKRKERICGVDSRVGTRRELPSSMKCKEKNTGSREVVGNVGMKNGVFYDLLELSKPVFSKVDSDSDSEDVDFLERAKRL</sequence>
<name>A0AAD2E5J3_9LAMI</name>
<evidence type="ECO:0000313" key="1">
    <source>
        <dbReference type="EMBL" id="CAI9775586.1"/>
    </source>
</evidence>
<evidence type="ECO:0000313" key="2">
    <source>
        <dbReference type="Proteomes" id="UP000834106"/>
    </source>
</evidence>
<keyword evidence="2" id="KW-1185">Reference proteome</keyword>
<dbReference type="Proteomes" id="UP000834106">
    <property type="component" value="Chromosome 14"/>
</dbReference>
<accession>A0AAD2E5J3</accession>
<dbReference type="AlphaFoldDB" id="A0AAD2E5J3"/>
<reference evidence="1" key="1">
    <citation type="submission" date="2023-05" db="EMBL/GenBank/DDBJ databases">
        <authorList>
            <person name="Huff M."/>
        </authorList>
    </citation>
    <scope>NUCLEOTIDE SEQUENCE</scope>
</reference>